<dbReference type="GO" id="GO:0022857">
    <property type="term" value="F:transmembrane transporter activity"/>
    <property type="evidence" value="ECO:0007669"/>
    <property type="project" value="InterPro"/>
</dbReference>
<reference evidence="2" key="1">
    <citation type="submission" date="2021-01" db="EMBL/GenBank/DDBJ databases">
        <title>Genome public.</title>
        <authorList>
            <person name="Liu C."/>
            <person name="Sun Q."/>
        </authorList>
    </citation>
    <scope>NUCLEOTIDE SEQUENCE</scope>
    <source>
        <strain evidence="2">YIM B02565</strain>
    </source>
</reference>
<evidence type="ECO:0000313" key="2">
    <source>
        <dbReference type="EMBL" id="MBL4932422.1"/>
    </source>
</evidence>
<accession>A0A937FI12</accession>
<dbReference type="EMBL" id="JAESWA010000022">
    <property type="protein sequence ID" value="MBL4932422.1"/>
    <property type="molecule type" value="Genomic_DNA"/>
</dbReference>
<proteinExistence type="predicted"/>
<evidence type="ECO:0000313" key="3">
    <source>
        <dbReference type="Proteomes" id="UP000623681"/>
    </source>
</evidence>
<dbReference type="InterPro" id="IPR024529">
    <property type="entry name" value="ECF_trnsprt_substrate-spec"/>
</dbReference>
<gene>
    <name evidence="2" type="ORF">JK634_11435</name>
</gene>
<sequence length="193" mass="20505">MERKTTMTMSIRKLVVTGMLTGITLFLGLTGLGFINIPPVKATIMHVPVIIGAIVEGPVVGAAVGFCFGLFSMYQAFTAPTPTSFIFWNPIIAILPRILIGLFSYYAYASIRKKFPKTGIGVAAVIGTLTNTIFVLGLTYVFYASKFAQAIGINPSTVGKALFTIGLSNGIPEALVSAIIAVPVISILNKIRS</sequence>
<feature type="transmembrane region" description="Helical" evidence="1">
    <location>
        <begin position="49"/>
        <end position="74"/>
    </location>
</feature>
<name>A0A937FI12_9CLOT</name>
<dbReference type="Pfam" id="PF12822">
    <property type="entry name" value="ECF_trnsprt"/>
    <property type="match status" value="1"/>
</dbReference>
<feature type="transmembrane region" description="Helical" evidence="1">
    <location>
        <begin position="86"/>
        <end position="108"/>
    </location>
</feature>
<feature type="transmembrane region" description="Helical" evidence="1">
    <location>
        <begin position="163"/>
        <end position="188"/>
    </location>
</feature>
<dbReference type="RefSeq" id="WP_202767780.1">
    <property type="nucleotide sequence ID" value="NZ_JAESWA010000022.1"/>
</dbReference>
<keyword evidence="1" id="KW-0812">Transmembrane</keyword>
<dbReference type="Gene3D" id="1.10.1760.20">
    <property type="match status" value="1"/>
</dbReference>
<keyword evidence="1" id="KW-1133">Transmembrane helix</keyword>
<keyword evidence="3" id="KW-1185">Reference proteome</keyword>
<feature type="transmembrane region" description="Helical" evidence="1">
    <location>
        <begin position="120"/>
        <end position="143"/>
    </location>
</feature>
<feature type="transmembrane region" description="Helical" evidence="1">
    <location>
        <begin position="14"/>
        <end position="37"/>
    </location>
</feature>
<evidence type="ECO:0000256" key="1">
    <source>
        <dbReference type="SAM" id="Phobius"/>
    </source>
</evidence>
<comment type="caution">
    <text evidence="2">The sequence shown here is derived from an EMBL/GenBank/DDBJ whole genome shotgun (WGS) entry which is preliminary data.</text>
</comment>
<dbReference type="AlphaFoldDB" id="A0A937FI12"/>
<protein>
    <submittedName>
        <fullName evidence="2">ECF transporter S component</fullName>
    </submittedName>
</protein>
<dbReference type="Proteomes" id="UP000623681">
    <property type="component" value="Unassembled WGS sequence"/>
</dbReference>
<organism evidence="2 3">
    <name type="scientific">Clostridium paridis</name>
    <dbReference type="NCBI Taxonomy" id="2803863"/>
    <lineage>
        <taxon>Bacteria</taxon>
        <taxon>Bacillati</taxon>
        <taxon>Bacillota</taxon>
        <taxon>Clostridia</taxon>
        <taxon>Eubacteriales</taxon>
        <taxon>Clostridiaceae</taxon>
        <taxon>Clostridium</taxon>
    </lineage>
</organism>
<keyword evidence="1" id="KW-0472">Membrane</keyword>